<accession>A0A839PR59</accession>
<feature type="transmembrane region" description="Helical" evidence="2">
    <location>
        <begin position="339"/>
        <end position="359"/>
    </location>
</feature>
<feature type="transmembrane region" description="Helical" evidence="2">
    <location>
        <begin position="152"/>
        <end position="170"/>
    </location>
</feature>
<sequence>MTSPVAMRRSVVEPFWWCSAVVVTFLIGPEGGASVLVALICMAFGARVLVGHGLRVTSLGLFNYSCALFVGYAGLVAAQDDDSIVQPKYLAIALAASVLTQIVVTFVAWREPGDVVCGRLSVSDGRWLTRCALGCLVALFVLQSALARGAVLIEGAAFMCVVLVAIGVGLREGSALTKPDNLYVLAAFGVYAAYFQGGTGRLRLVAALCAVITVYTFRYPLRRIKVAMVLCTPLALYALAHQRLSYQESLSVGASAGRSGLESMLSPVIVLGQLVQGQADGSVHLSFGYSFLSVPFVFVPAAFTPAWVPDALGYALVEIVDPQRAGTGFSVASTEFGEWIYNFGLLGLVAMVPLIAWLLRQLDRRMEQAMAKLAGRRDAVVVAFWAMLAGSIGDVAWSGMHIWIARSVARLPLLAALLVIMWRPSPRRSPADRRARPRAGRHPGRDTGQSRPVLTSPLRH</sequence>
<organism evidence="3 4">
    <name type="scientific">Terracoccus luteus</name>
    <dbReference type="NCBI Taxonomy" id="53356"/>
    <lineage>
        <taxon>Bacteria</taxon>
        <taxon>Bacillati</taxon>
        <taxon>Actinomycetota</taxon>
        <taxon>Actinomycetes</taxon>
        <taxon>Micrococcales</taxon>
        <taxon>Intrasporangiaceae</taxon>
        <taxon>Terracoccus</taxon>
    </lineage>
</organism>
<evidence type="ECO:0008006" key="5">
    <source>
        <dbReference type="Google" id="ProtNLM"/>
    </source>
</evidence>
<feature type="transmembrane region" description="Helical" evidence="2">
    <location>
        <begin position="379"/>
        <end position="397"/>
    </location>
</feature>
<feature type="transmembrane region" description="Helical" evidence="2">
    <location>
        <begin position="204"/>
        <end position="221"/>
    </location>
</feature>
<feature type="transmembrane region" description="Helical" evidence="2">
    <location>
        <begin position="89"/>
        <end position="107"/>
    </location>
</feature>
<feature type="transmembrane region" description="Helical" evidence="2">
    <location>
        <begin position="20"/>
        <end position="44"/>
    </location>
</feature>
<gene>
    <name evidence="3" type="ORF">FHW14_000698</name>
</gene>
<keyword evidence="2" id="KW-0812">Transmembrane</keyword>
<feature type="transmembrane region" description="Helical" evidence="2">
    <location>
        <begin position="287"/>
        <end position="308"/>
    </location>
</feature>
<evidence type="ECO:0000313" key="3">
    <source>
        <dbReference type="EMBL" id="MBB2985549.1"/>
    </source>
</evidence>
<evidence type="ECO:0000313" key="4">
    <source>
        <dbReference type="Proteomes" id="UP000590811"/>
    </source>
</evidence>
<feature type="region of interest" description="Disordered" evidence="1">
    <location>
        <begin position="427"/>
        <end position="460"/>
    </location>
</feature>
<comment type="caution">
    <text evidence="3">The sequence shown here is derived from an EMBL/GenBank/DDBJ whole genome shotgun (WGS) entry which is preliminary data.</text>
</comment>
<reference evidence="3 4" key="1">
    <citation type="submission" date="2020-08" db="EMBL/GenBank/DDBJ databases">
        <title>Genomic Encyclopedia of Type Strains, Phase IV (KMG-V): Genome sequencing to study the core and pangenomes of soil and plant-associated prokaryotes.</title>
        <authorList>
            <person name="Whitman W."/>
        </authorList>
    </citation>
    <scope>NUCLEOTIDE SEQUENCE [LARGE SCALE GENOMIC DNA]</scope>
    <source>
        <strain evidence="3 4">B3ACCR2</strain>
    </source>
</reference>
<feature type="transmembrane region" description="Helical" evidence="2">
    <location>
        <begin position="403"/>
        <end position="422"/>
    </location>
</feature>
<proteinExistence type="predicted"/>
<keyword evidence="2" id="KW-0472">Membrane</keyword>
<dbReference type="RefSeq" id="WP_184508236.1">
    <property type="nucleotide sequence ID" value="NZ_JACHVT010000002.1"/>
</dbReference>
<keyword evidence="2" id="KW-1133">Transmembrane helix</keyword>
<feature type="transmembrane region" description="Helical" evidence="2">
    <location>
        <begin position="182"/>
        <end position="198"/>
    </location>
</feature>
<protein>
    <recommendedName>
        <fullName evidence="5">O-antigen polysaccharide polymerase Wzy-like protein</fullName>
    </recommendedName>
</protein>
<evidence type="ECO:0000256" key="2">
    <source>
        <dbReference type="SAM" id="Phobius"/>
    </source>
</evidence>
<name>A0A839PR59_9MICO</name>
<feature type="transmembrane region" description="Helical" evidence="2">
    <location>
        <begin position="56"/>
        <end position="77"/>
    </location>
</feature>
<dbReference type="AlphaFoldDB" id="A0A839PR59"/>
<evidence type="ECO:0000256" key="1">
    <source>
        <dbReference type="SAM" id="MobiDB-lite"/>
    </source>
</evidence>
<dbReference type="Proteomes" id="UP000590811">
    <property type="component" value="Unassembled WGS sequence"/>
</dbReference>
<dbReference type="EMBL" id="JACHVT010000002">
    <property type="protein sequence ID" value="MBB2985549.1"/>
    <property type="molecule type" value="Genomic_DNA"/>
</dbReference>